<organism evidence="2">
    <name type="scientific">Oceaniferula spumae</name>
    <dbReference type="NCBI Taxonomy" id="2979115"/>
    <lineage>
        <taxon>Bacteria</taxon>
        <taxon>Pseudomonadati</taxon>
        <taxon>Verrucomicrobiota</taxon>
        <taxon>Verrucomicrobiia</taxon>
        <taxon>Verrucomicrobiales</taxon>
        <taxon>Verrucomicrobiaceae</taxon>
        <taxon>Oceaniferula</taxon>
    </lineage>
</organism>
<feature type="chain" id="PRO_5043501818" evidence="1">
    <location>
        <begin position="23"/>
        <end position="264"/>
    </location>
</feature>
<evidence type="ECO:0000313" key="2">
    <source>
        <dbReference type="EMBL" id="BDS07101.1"/>
    </source>
</evidence>
<gene>
    <name evidence="2" type="ORF">NT6N_21410</name>
</gene>
<keyword evidence="1" id="KW-0732">Signal</keyword>
<reference evidence="2" key="1">
    <citation type="submission" date="2024-07" db="EMBL/GenBank/DDBJ databases">
        <title>Complete genome sequence of Verrucomicrobiaceae bacterium NT6N.</title>
        <authorList>
            <person name="Huang C."/>
            <person name="Takami H."/>
            <person name="Hamasaki K."/>
        </authorList>
    </citation>
    <scope>NUCLEOTIDE SEQUENCE</scope>
    <source>
        <strain evidence="2">NT6N</strain>
    </source>
</reference>
<proteinExistence type="predicted"/>
<evidence type="ECO:0000256" key="1">
    <source>
        <dbReference type="SAM" id="SignalP"/>
    </source>
</evidence>
<accession>A0AAT9FM92</accession>
<dbReference type="KEGG" id="osu:NT6N_21410"/>
<protein>
    <submittedName>
        <fullName evidence="2">Uncharacterized protein</fullName>
    </submittedName>
</protein>
<dbReference type="AlphaFoldDB" id="A0AAT9FM92"/>
<feature type="signal peptide" evidence="1">
    <location>
        <begin position="1"/>
        <end position="22"/>
    </location>
</feature>
<sequence>MRATLLSALLLAVIATTPPLHGQQNDEERPPLIVRFLAVALPPRVVMSGIGDNAKGKLIDEAAIPPMDLVLQKGKSSQPVTMMLNVPSRNYLLKSRRLVITRGSASEDQQAVGFIDLELPADQGVFTVVFTRRPGQSSWEQPTVRILTDATSAKSAGNTRILNLTSNNIGIQAGGGRKIIAPGKQLSFAKAGKAWQNAVIYAQHKQSWTKLRAISGTPREGLVQTIICYPSRPKETKVSVLTCNQRNQDISTLKASVLEMDKAP</sequence>
<dbReference type="EMBL" id="AP026866">
    <property type="protein sequence ID" value="BDS07101.1"/>
    <property type="molecule type" value="Genomic_DNA"/>
</dbReference>
<name>A0AAT9FM92_9BACT</name>